<reference evidence="3" key="1">
    <citation type="submission" date="2025-08" db="UniProtKB">
        <authorList>
            <consortium name="RefSeq"/>
        </authorList>
    </citation>
    <scope>IDENTIFICATION</scope>
    <source>
        <tissue evidence="3">Whole organism</tissue>
    </source>
</reference>
<dbReference type="SUPFAM" id="SSF47565">
    <property type="entry name" value="Insect pheromone/odorant-binding proteins"/>
    <property type="match status" value="1"/>
</dbReference>
<keyword evidence="2" id="KW-1185">Reference proteome</keyword>
<proteinExistence type="predicted"/>
<keyword evidence="1" id="KW-0732">Signal</keyword>
<name>A0A6J1S7G1_FRAOC</name>
<dbReference type="Proteomes" id="UP000504606">
    <property type="component" value="Unplaced"/>
</dbReference>
<organism evidence="2 3">
    <name type="scientific">Frankliniella occidentalis</name>
    <name type="common">Western flower thrips</name>
    <name type="synonym">Euthrips occidentalis</name>
    <dbReference type="NCBI Taxonomy" id="133901"/>
    <lineage>
        <taxon>Eukaryota</taxon>
        <taxon>Metazoa</taxon>
        <taxon>Ecdysozoa</taxon>
        <taxon>Arthropoda</taxon>
        <taxon>Hexapoda</taxon>
        <taxon>Insecta</taxon>
        <taxon>Pterygota</taxon>
        <taxon>Neoptera</taxon>
        <taxon>Paraneoptera</taxon>
        <taxon>Thysanoptera</taxon>
        <taxon>Terebrantia</taxon>
        <taxon>Thripoidea</taxon>
        <taxon>Thripidae</taxon>
        <taxon>Frankliniella</taxon>
    </lineage>
</organism>
<evidence type="ECO:0000313" key="3">
    <source>
        <dbReference type="RefSeq" id="XP_026276598.1"/>
    </source>
</evidence>
<feature type="signal peptide" evidence="1">
    <location>
        <begin position="1"/>
        <end position="24"/>
    </location>
</feature>
<dbReference type="GO" id="GO:0005549">
    <property type="term" value="F:odorant binding"/>
    <property type="evidence" value="ECO:0007669"/>
    <property type="project" value="InterPro"/>
</dbReference>
<dbReference type="GeneID" id="113205263"/>
<dbReference type="KEGG" id="foc:113205263"/>
<dbReference type="Gene3D" id="1.10.238.20">
    <property type="entry name" value="Pheromone/general odorant binding protein domain"/>
    <property type="match status" value="1"/>
</dbReference>
<dbReference type="RefSeq" id="XP_026276598.1">
    <property type="nucleotide sequence ID" value="XM_026420813.2"/>
</dbReference>
<evidence type="ECO:0000313" key="2">
    <source>
        <dbReference type="Proteomes" id="UP000504606"/>
    </source>
</evidence>
<evidence type="ECO:0000256" key="1">
    <source>
        <dbReference type="SAM" id="SignalP"/>
    </source>
</evidence>
<sequence length="163" mass="17401">MRAPPAALGVLLASAALLIACAWATEEEDEDAILGSLKECSEKVNPSEDDLTEVSKGDLKSDNAKTVISCWFMGAGVMREKMFQKDRAVTFLRALTPGDPKNDNVALMKKLADKCDGSVNTLSMADKSDVEAAVIIYNCLVKEGRAMRLSLEEGNGPSNATSS</sequence>
<dbReference type="Pfam" id="PF01395">
    <property type="entry name" value="PBP_GOBP"/>
    <property type="match status" value="1"/>
</dbReference>
<feature type="chain" id="PRO_5027015857" evidence="1">
    <location>
        <begin position="25"/>
        <end position="163"/>
    </location>
</feature>
<dbReference type="PROSITE" id="PS51257">
    <property type="entry name" value="PROKAR_LIPOPROTEIN"/>
    <property type="match status" value="1"/>
</dbReference>
<dbReference type="InterPro" id="IPR006170">
    <property type="entry name" value="PBP/GOBP"/>
</dbReference>
<dbReference type="CDD" id="cd23992">
    <property type="entry name" value="PBP_GOBP"/>
    <property type="match status" value="1"/>
</dbReference>
<protein>
    <submittedName>
        <fullName evidence="3">Uncharacterized protein LOC113205263</fullName>
    </submittedName>
</protein>
<dbReference type="InterPro" id="IPR036728">
    <property type="entry name" value="PBP_GOBP_sf"/>
</dbReference>
<gene>
    <name evidence="3" type="primary">LOC113205263</name>
</gene>
<dbReference type="AlphaFoldDB" id="A0A6J1S7G1"/>
<dbReference type="OrthoDB" id="10379378at2759"/>
<accession>A0A6J1S7G1</accession>